<organism evidence="2 3">
    <name type="scientific">Methanoculleus taiwanensis</name>
    <dbReference type="NCBI Taxonomy" id="1550565"/>
    <lineage>
        <taxon>Archaea</taxon>
        <taxon>Methanobacteriati</taxon>
        <taxon>Methanobacteriota</taxon>
        <taxon>Stenosarchaea group</taxon>
        <taxon>Methanomicrobia</taxon>
        <taxon>Methanomicrobiales</taxon>
        <taxon>Methanomicrobiaceae</taxon>
        <taxon>Methanoculleus</taxon>
    </lineage>
</organism>
<evidence type="ECO:0000259" key="1">
    <source>
        <dbReference type="PROSITE" id="PS51459"/>
    </source>
</evidence>
<dbReference type="SUPFAM" id="SSF140931">
    <property type="entry name" value="Fic-like"/>
    <property type="match status" value="1"/>
</dbReference>
<feature type="domain" description="Fido" evidence="1">
    <location>
        <begin position="34"/>
        <end position="157"/>
    </location>
</feature>
<dbReference type="Proteomes" id="UP000290932">
    <property type="component" value="Unassembled WGS sequence"/>
</dbReference>
<protein>
    <recommendedName>
        <fullName evidence="1">Fido domain-containing protein</fullName>
    </recommendedName>
</protein>
<dbReference type="PROSITE" id="PS51459">
    <property type="entry name" value="FIDO"/>
    <property type="match status" value="1"/>
</dbReference>
<accession>A0A498H031</accession>
<sequence length="270" mass="30095">MLLHLRKPPVCDGMLKRAGNADPLSLFAPGRRTVNPRAGCIVEDCWFQYALPDDNGARKDKPPYLKRIVPSADWAAYLQREEKDEFVQISVLTMQFELIHPFCDGNGRIGRMLVLLILYEKGLIGSPRFSISAYLERHRSGRKPTPGRSSRCCFRVGGEQMDAGNRRFPQGGAIEPAPSRQISGRLPSVPESGEVVLPEVLYRRMPLQVDLRDLPLWDLVPQKALAAIAAMALSRRAAGSRSSVRGDAFRAEPRRLLLPLLLAKEIAAFI</sequence>
<keyword evidence="3" id="KW-1185">Reference proteome</keyword>
<comment type="caution">
    <text evidence="2">The sequence shown here is derived from an EMBL/GenBank/DDBJ whole genome shotgun (WGS) entry which is preliminary data.</text>
</comment>
<dbReference type="InterPro" id="IPR003812">
    <property type="entry name" value="Fido"/>
</dbReference>
<dbReference type="AlphaFoldDB" id="A0A498H031"/>
<proteinExistence type="predicted"/>
<dbReference type="Gene3D" id="1.10.3290.10">
    <property type="entry name" value="Fido-like domain"/>
    <property type="match status" value="1"/>
</dbReference>
<dbReference type="EMBL" id="LHQS01000002">
    <property type="protein sequence ID" value="RXE56269.1"/>
    <property type="molecule type" value="Genomic_DNA"/>
</dbReference>
<gene>
    <name evidence="2" type="ORF">ABH15_09055</name>
</gene>
<name>A0A498H031_9EURY</name>
<evidence type="ECO:0000313" key="3">
    <source>
        <dbReference type="Proteomes" id="UP000290932"/>
    </source>
</evidence>
<evidence type="ECO:0000313" key="2">
    <source>
        <dbReference type="EMBL" id="RXE56269.1"/>
    </source>
</evidence>
<dbReference type="InterPro" id="IPR036597">
    <property type="entry name" value="Fido-like_dom_sf"/>
</dbReference>
<dbReference type="Pfam" id="PF02661">
    <property type="entry name" value="Fic"/>
    <property type="match status" value="1"/>
</dbReference>
<reference evidence="2 3" key="1">
    <citation type="journal article" date="2015" name="Int. J. Syst. Evol. Microbiol.">
        <title>Methanoculleus taiwanensis sp. nov., a methanogen isolated from deep marine sediment at the deformation front area near Taiwan.</title>
        <authorList>
            <person name="Weng C.Y."/>
            <person name="Chen S.C."/>
            <person name="Lai M.C."/>
            <person name="Wu S.Y."/>
            <person name="Lin S."/>
            <person name="Yang T.F."/>
            <person name="Chen P.C."/>
        </authorList>
    </citation>
    <scope>NUCLEOTIDE SEQUENCE [LARGE SCALE GENOMIC DNA]</scope>
    <source>
        <strain evidence="2 3">CYW4</strain>
    </source>
</reference>